<gene>
    <name evidence="2" type="ORF">SAMN06265339_1377</name>
</gene>
<dbReference type="InterPro" id="IPR045079">
    <property type="entry name" value="Oxoprolinase-like"/>
</dbReference>
<comment type="caution">
    <text evidence="2">The sequence shown here is derived from an EMBL/GenBank/DDBJ whole genome shotgun (WGS) entry which is preliminary data.</text>
</comment>
<evidence type="ECO:0000313" key="2">
    <source>
        <dbReference type="EMBL" id="SMP15277.1"/>
    </source>
</evidence>
<accession>A0ABY1NQD6</accession>
<keyword evidence="3" id="KW-1185">Reference proteome</keyword>
<dbReference type="PANTHER" id="PTHR11365">
    <property type="entry name" value="5-OXOPROLINASE RELATED"/>
    <property type="match status" value="1"/>
</dbReference>
<dbReference type="Proteomes" id="UP001157911">
    <property type="component" value="Unassembled WGS sequence"/>
</dbReference>
<sequence length="521" mass="56790">MQKVNPILLEIFRNRFSSVAEEMGVVLQRTAFSPNIKERRDFSCAVFDENGELVAQAAHIPVHLGSMPLSVKSVIENLDLKEGDMAVLNDPFMGGTHLPDVTVVAPVYVGGKVAFYVANRAHHADIGGFSPGSMPLSNSIFQEGLRIPPLKIVKSGEINEEVMNFICANVRTPEERRGDFASQIMANRTGIKRLKEIIEKYSLEEVKRYSAALMDYSEKIMRKTIENIPDGVYEFEDFMEDDGLGAKDVKIKVKIVIKGDKAVVDFSESDLQVEGSINSVRAITLSAVLYVFRCLVKEDIPVNAGCMRPITVITKKGTIVDAEFPAAVSAGNVETSQRIVDVLLGALSKALPDFIPAASQGTMNNVTFGGINPETRKPFTYYETIGGGMGAWAGGDGESAVHSHMTNTLNTPVEAIEFEYPVRVLKYRIRKGSGGKGLHKGGDGIEREFLFLTDVEVTVISERRRIPPYGLFGGEPGLEGENEVVKGGKREKRGGKFTEKLSAGDILTIKTPGGGGWGNLK</sequence>
<reference evidence="2 3" key="1">
    <citation type="submission" date="2017-05" db="EMBL/GenBank/DDBJ databases">
        <authorList>
            <person name="Varghese N."/>
            <person name="Submissions S."/>
        </authorList>
    </citation>
    <scope>NUCLEOTIDE SEQUENCE [LARGE SCALE GENOMIC DNA]</scope>
    <source>
        <strain evidence="2 3">DSM 15522</strain>
    </source>
</reference>
<organism evidence="2 3">
    <name type="scientific">Desulfurobacterium pacificum</name>
    <dbReference type="NCBI Taxonomy" id="240166"/>
    <lineage>
        <taxon>Bacteria</taxon>
        <taxon>Pseudomonadati</taxon>
        <taxon>Aquificota</taxon>
        <taxon>Aquificia</taxon>
        <taxon>Desulfurobacteriales</taxon>
        <taxon>Desulfurobacteriaceae</taxon>
        <taxon>Desulfurobacterium</taxon>
    </lineage>
</organism>
<dbReference type="Pfam" id="PF02538">
    <property type="entry name" value="Hydantoinase_B"/>
    <property type="match status" value="1"/>
</dbReference>
<dbReference type="InterPro" id="IPR003692">
    <property type="entry name" value="Hydantoinase_B"/>
</dbReference>
<dbReference type="PANTHER" id="PTHR11365:SF23">
    <property type="entry name" value="HYPOTHETICAL 5-OXOPROLINASE (EUROFUNG)-RELATED"/>
    <property type="match status" value="1"/>
</dbReference>
<protein>
    <submittedName>
        <fullName evidence="2">N-methylhydantoinase B</fullName>
    </submittedName>
</protein>
<dbReference type="RefSeq" id="WP_283400831.1">
    <property type="nucleotide sequence ID" value="NZ_FXUB01000004.1"/>
</dbReference>
<proteinExistence type="predicted"/>
<evidence type="ECO:0000313" key="3">
    <source>
        <dbReference type="Proteomes" id="UP001157911"/>
    </source>
</evidence>
<name>A0ABY1NQD6_9BACT</name>
<evidence type="ECO:0000259" key="1">
    <source>
        <dbReference type="Pfam" id="PF02538"/>
    </source>
</evidence>
<dbReference type="EMBL" id="FXUB01000004">
    <property type="protein sequence ID" value="SMP15277.1"/>
    <property type="molecule type" value="Genomic_DNA"/>
</dbReference>
<feature type="domain" description="Hydantoinase B/oxoprolinase" evidence="1">
    <location>
        <begin position="5"/>
        <end position="519"/>
    </location>
</feature>